<protein>
    <submittedName>
        <fullName evidence="2">Uncharacterized protein</fullName>
    </submittedName>
</protein>
<dbReference type="AlphaFoldDB" id="A0A7M5WSK3"/>
<proteinExistence type="predicted"/>
<keyword evidence="3" id="KW-1185">Reference proteome</keyword>
<evidence type="ECO:0000313" key="2">
    <source>
        <dbReference type="EnsemblMetazoa" id="CLYHEMP010552.1"/>
    </source>
</evidence>
<sequence length="240" mass="27083">PTSRTHAEMMNDIKRTSDIEDFDMTDINDSELRDLSPVLTNTNKNRDLSPVLTNTNKIRRHLLSELPFPQGKPYKENETASTSNQNETASTSNQNQNASTSNHNQNASTSNHNQNASTSNHNKKASTSNHNENASTSKHNVTTKGSYRIPKRSNETTKNEDRIQSLIDQNIGRFKHQQTNNKTTPKLREPNNVAEHFKLTKQTLYHSTNLSKLLKVQSKNKIPGGLTIQVKTKENLSNNH</sequence>
<dbReference type="EnsemblMetazoa" id="CLYHEMT010552.1">
    <property type="protein sequence ID" value="CLYHEMP010552.1"/>
    <property type="gene ID" value="CLYHEMG010552"/>
</dbReference>
<organism evidence="2 3">
    <name type="scientific">Clytia hemisphaerica</name>
    <dbReference type="NCBI Taxonomy" id="252671"/>
    <lineage>
        <taxon>Eukaryota</taxon>
        <taxon>Metazoa</taxon>
        <taxon>Cnidaria</taxon>
        <taxon>Hydrozoa</taxon>
        <taxon>Hydroidolina</taxon>
        <taxon>Leptothecata</taxon>
        <taxon>Obeliida</taxon>
        <taxon>Clytiidae</taxon>
        <taxon>Clytia</taxon>
    </lineage>
</organism>
<feature type="compositionally biased region" description="Low complexity" evidence="1">
    <location>
        <begin position="89"/>
        <end position="120"/>
    </location>
</feature>
<feature type="region of interest" description="Disordered" evidence="1">
    <location>
        <begin position="64"/>
        <end position="162"/>
    </location>
</feature>
<evidence type="ECO:0000256" key="1">
    <source>
        <dbReference type="SAM" id="MobiDB-lite"/>
    </source>
</evidence>
<feature type="compositionally biased region" description="Polar residues" evidence="1">
    <location>
        <begin position="79"/>
        <end position="88"/>
    </location>
</feature>
<evidence type="ECO:0000313" key="3">
    <source>
        <dbReference type="Proteomes" id="UP000594262"/>
    </source>
</evidence>
<accession>A0A7M5WSK3</accession>
<dbReference type="Proteomes" id="UP000594262">
    <property type="component" value="Unplaced"/>
</dbReference>
<feature type="compositionally biased region" description="Basic and acidic residues" evidence="1">
    <location>
        <begin position="152"/>
        <end position="162"/>
    </location>
</feature>
<feature type="compositionally biased region" description="Polar residues" evidence="1">
    <location>
        <begin position="125"/>
        <end position="145"/>
    </location>
</feature>
<name>A0A7M5WSK3_9CNID</name>
<reference evidence="2" key="1">
    <citation type="submission" date="2021-01" db="UniProtKB">
        <authorList>
            <consortium name="EnsemblMetazoa"/>
        </authorList>
    </citation>
    <scope>IDENTIFICATION</scope>
</reference>